<dbReference type="RefSeq" id="WP_223877511.1">
    <property type="nucleotide sequence ID" value="NZ_BJDI01000031.1"/>
</dbReference>
<keyword evidence="2" id="KW-0863">Zinc-finger</keyword>
<organism evidence="2 3">
    <name type="scientific">Lactiplantibacillus nangangensis</name>
    <dbReference type="NCBI Taxonomy" id="2559917"/>
    <lineage>
        <taxon>Bacteria</taxon>
        <taxon>Bacillati</taxon>
        <taxon>Bacillota</taxon>
        <taxon>Bacilli</taxon>
        <taxon>Lactobacillales</taxon>
        <taxon>Lactobacillaceae</taxon>
        <taxon>Lactiplantibacillus</taxon>
    </lineage>
</organism>
<accession>A0ABW1SH46</accession>
<keyword evidence="2" id="KW-0862">Zinc</keyword>
<evidence type="ECO:0000259" key="1">
    <source>
        <dbReference type="Pfam" id="PF13005"/>
    </source>
</evidence>
<evidence type="ECO:0000313" key="2">
    <source>
        <dbReference type="EMBL" id="MFC6200833.1"/>
    </source>
</evidence>
<dbReference type="EMBL" id="JBHSSE010000005">
    <property type="protein sequence ID" value="MFC6200833.1"/>
    <property type="molecule type" value="Genomic_DNA"/>
</dbReference>
<dbReference type="InterPro" id="IPR024474">
    <property type="entry name" value="Znf_dom_IS66"/>
</dbReference>
<comment type="caution">
    <text evidence="2">The sequence shown here is derived from an EMBL/GenBank/DDBJ whole genome shotgun (WGS) entry which is preliminary data.</text>
</comment>
<protein>
    <submittedName>
        <fullName evidence="2">IS66 family transposase zinc-finger binding domain-containing protein</fullName>
    </submittedName>
</protein>
<name>A0ABW1SH46_9LACO</name>
<evidence type="ECO:0000313" key="3">
    <source>
        <dbReference type="Proteomes" id="UP001596171"/>
    </source>
</evidence>
<gene>
    <name evidence="2" type="ORF">ACFP1L_02850</name>
</gene>
<feature type="domain" description="Transposase IS66 zinc-finger binding" evidence="1">
    <location>
        <begin position="4"/>
        <end position="47"/>
    </location>
</feature>
<reference evidence="3" key="1">
    <citation type="journal article" date="2019" name="Int. J. Syst. Evol. Microbiol.">
        <title>The Global Catalogue of Microorganisms (GCM) 10K type strain sequencing project: providing services to taxonomists for standard genome sequencing and annotation.</title>
        <authorList>
            <consortium name="The Broad Institute Genomics Platform"/>
            <consortium name="The Broad Institute Genome Sequencing Center for Infectious Disease"/>
            <person name="Wu L."/>
            <person name="Ma J."/>
        </authorList>
    </citation>
    <scope>NUCLEOTIDE SEQUENCE [LARGE SCALE GENOMIC DNA]</scope>
    <source>
        <strain evidence="3">CCM 8930</strain>
    </source>
</reference>
<dbReference type="GO" id="GO:0008270">
    <property type="term" value="F:zinc ion binding"/>
    <property type="evidence" value="ECO:0007669"/>
    <property type="project" value="UniProtKB-KW"/>
</dbReference>
<dbReference type="Pfam" id="PF13005">
    <property type="entry name" value="zf-IS66"/>
    <property type="match status" value="1"/>
</dbReference>
<keyword evidence="3" id="KW-1185">Reference proteome</keyword>
<sequence>MPDKLCPNGHGLVAVGKKLAHEELHFRPAKLYLERIYTTTYKCPSCELMDGLAHLIQSQAPKALIPLFHHVHIGHANV</sequence>
<proteinExistence type="predicted"/>
<dbReference type="Proteomes" id="UP001596171">
    <property type="component" value="Unassembled WGS sequence"/>
</dbReference>
<keyword evidence="2" id="KW-0479">Metal-binding</keyword>